<dbReference type="InterPro" id="IPR003713">
    <property type="entry name" value="FliS"/>
</dbReference>
<dbReference type="OrthoDB" id="9792010at2"/>
<evidence type="ECO:0000256" key="3">
    <source>
        <dbReference type="ARBA" id="ARBA00022490"/>
    </source>
</evidence>
<dbReference type="EMBL" id="RJUL01000009">
    <property type="protein sequence ID" value="ROQ22606.1"/>
    <property type="molecule type" value="Genomic_DNA"/>
</dbReference>
<evidence type="ECO:0000256" key="1">
    <source>
        <dbReference type="ARBA" id="ARBA00004514"/>
    </source>
</evidence>
<dbReference type="PANTHER" id="PTHR34773:SF1">
    <property type="entry name" value="FLAGELLAR SECRETION CHAPERONE FLIS"/>
    <property type="match status" value="1"/>
</dbReference>
<dbReference type="Pfam" id="PF02561">
    <property type="entry name" value="FliS"/>
    <property type="match status" value="1"/>
</dbReference>
<dbReference type="Proteomes" id="UP000268033">
    <property type="component" value="Unassembled WGS sequence"/>
</dbReference>
<dbReference type="GO" id="GO:0071973">
    <property type="term" value="P:bacterial-type flagellum-dependent cell motility"/>
    <property type="evidence" value="ECO:0007669"/>
    <property type="project" value="TreeGrafter"/>
</dbReference>
<keyword evidence="7" id="KW-0282">Flagellum</keyword>
<dbReference type="PANTHER" id="PTHR34773">
    <property type="entry name" value="FLAGELLAR SECRETION CHAPERONE FLIS"/>
    <property type="match status" value="1"/>
</dbReference>
<reference evidence="7 8" key="1">
    <citation type="submission" date="2018-11" db="EMBL/GenBank/DDBJ databases">
        <title>Genomic Encyclopedia of Type Strains, Phase IV (KMG-IV): sequencing the most valuable type-strain genomes for metagenomic binning, comparative biology and taxonomic classification.</title>
        <authorList>
            <person name="Goeker M."/>
        </authorList>
    </citation>
    <scope>NUCLEOTIDE SEQUENCE [LARGE SCALE GENOMIC DNA]</scope>
    <source>
        <strain evidence="7 8">DSM 21945</strain>
    </source>
</reference>
<evidence type="ECO:0000256" key="5">
    <source>
        <dbReference type="ARBA" id="ARBA00023186"/>
    </source>
</evidence>
<sequence length="140" mass="15771">MRMNIKQYQGADKNARLLNADPHQVILMLMDGVLEKIAVAKGCVERQDIQGKSQAINSAVSLISGLQGVLDFDSEPEVSQNFASFYDVMIRKLLEVSASREPSAFDELHELFSPLRNAWRDMPQEHKDQGMEKLRQKAPA</sequence>
<keyword evidence="3 6" id="KW-0963">Cytoplasm</keyword>
<evidence type="ECO:0000256" key="6">
    <source>
        <dbReference type="PIRNR" id="PIRNR039090"/>
    </source>
</evidence>
<dbReference type="CDD" id="cd16098">
    <property type="entry name" value="FliS"/>
    <property type="match status" value="1"/>
</dbReference>
<gene>
    <name evidence="7" type="ORF">EDC28_10992</name>
</gene>
<dbReference type="GO" id="GO:0044780">
    <property type="term" value="P:bacterial-type flagellum assembly"/>
    <property type="evidence" value="ECO:0007669"/>
    <property type="project" value="InterPro"/>
</dbReference>
<comment type="similarity">
    <text evidence="2 6">Belongs to the FliS family.</text>
</comment>
<dbReference type="InterPro" id="IPR036584">
    <property type="entry name" value="FliS_sf"/>
</dbReference>
<dbReference type="STRING" id="584787.GCA_001247655_01413"/>
<dbReference type="PIRSF" id="PIRSF039090">
    <property type="entry name" value="Flis"/>
    <property type="match status" value="1"/>
</dbReference>
<evidence type="ECO:0000256" key="4">
    <source>
        <dbReference type="ARBA" id="ARBA00022795"/>
    </source>
</evidence>
<dbReference type="GO" id="GO:0005829">
    <property type="term" value="C:cytosol"/>
    <property type="evidence" value="ECO:0007669"/>
    <property type="project" value="UniProtKB-SubCell"/>
</dbReference>
<organism evidence="7 8">
    <name type="scientific">Gallaecimonas pentaromativorans</name>
    <dbReference type="NCBI Taxonomy" id="584787"/>
    <lineage>
        <taxon>Bacteria</taxon>
        <taxon>Pseudomonadati</taxon>
        <taxon>Pseudomonadota</taxon>
        <taxon>Gammaproteobacteria</taxon>
        <taxon>Enterobacterales</taxon>
        <taxon>Gallaecimonadaceae</taxon>
        <taxon>Gallaecimonas</taxon>
    </lineage>
</organism>
<keyword evidence="8" id="KW-1185">Reference proteome</keyword>
<dbReference type="SUPFAM" id="SSF101116">
    <property type="entry name" value="Flagellar export chaperone FliS"/>
    <property type="match status" value="1"/>
</dbReference>
<accession>A0A3N1PDG6</accession>
<dbReference type="NCBIfam" id="TIGR00208">
    <property type="entry name" value="fliS"/>
    <property type="match status" value="1"/>
</dbReference>
<keyword evidence="4 6" id="KW-1005">Bacterial flagellum biogenesis</keyword>
<name>A0A3N1PDG6_9GAMM</name>
<dbReference type="Gene3D" id="1.20.120.340">
    <property type="entry name" value="Flagellar protein FliS"/>
    <property type="match status" value="1"/>
</dbReference>
<evidence type="ECO:0000313" key="8">
    <source>
        <dbReference type="Proteomes" id="UP000268033"/>
    </source>
</evidence>
<proteinExistence type="inferred from homology"/>
<evidence type="ECO:0000313" key="7">
    <source>
        <dbReference type="EMBL" id="ROQ22606.1"/>
    </source>
</evidence>
<keyword evidence="7" id="KW-0969">Cilium</keyword>
<comment type="subcellular location">
    <subcellularLocation>
        <location evidence="1 6">Cytoplasm</location>
        <location evidence="1 6">Cytosol</location>
    </subcellularLocation>
</comment>
<dbReference type="AlphaFoldDB" id="A0A3N1PDG6"/>
<dbReference type="RefSeq" id="WP_050660292.1">
    <property type="nucleotide sequence ID" value="NZ_JBLXAC010000003.1"/>
</dbReference>
<evidence type="ECO:0000256" key="2">
    <source>
        <dbReference type="ARBA" id="ARBA00008787"/>
    </source>
</evidence>
<keyword evidence="5" id="KW-0143">Chaperone</keyword>
<comment type="caution">
    <text evidence="7">The sequence shown here is derived from an EMBL/GenBank/DDBJ whole genome shotgun (WGS) entry which is preliminary data.</text>
</comment>
<keyword evidence="7" id="KW-0966">Cell projection</keyword>
<protein>
    <recommendedName>
        <fullName evidence="6">Flagellar secretion chaperone FliS</fullName>
    </recommendedName>
</protein>